<dbReference type="InterPro" id="IPR050834">
    <property type="entry name" value="Glycosyltransf_2"/>
</dbReference>
<dbReference type="Proteomes" id="UP001501326">
    <property type="component" value="Unassembled WGS sequence"/>
</dbReference>
<dbReference type="Pfam" id="PF00535">
    <property type="entry name" value="Glycos_transf_2"/>
    <property type="match status" value="1"/>
</dbReference>
<dbReference type="InterPro" id="IPR001173">
    <property type="entry name" value="Glyco_trans_2-like"/>
</dbReference>
<feature type="compositionally biased region" description="Polar residues" evidence="1">
    <location>
        <begin position="118"/>
        <end position="135"/>
    </location>
</feature>
<feature type="domain" description="Glycosyltransferase 2-like" evidence="2">
    <location>
        <begin position="26"/>
        <end position="78"/>
    </location>
</feature>
<reference evidence="3 4" key="1">
    <citation type="journal article" date="2019" name="Int. J. Syst. Evol. Microbiol.">
        <title>The Global Catalogue of Microorganisms (GCM) 10K type strain sequencing project: providing services to taxonomists for standard genome sequencing and annotation.</title>
        <authorList>
            <consortium name="The Broad Institute Genomics Platform"/>
            <consortium name="The Broad Institute Genome Sequencing Center for Infectious Disease"/>
            <person name="Wu L."/>
            <person name="Ma J."/>
        </authorList>
    </citation>
    <scope>NUCLEOTIDE SEQUENCE [LARGE SCALE GENOMIC DNA]</scope>
    <source>
        <strain evidence="3 4">JCM 16378</strain>
    </source>
</reference>
<gene>
    <name evidence="3" type="ORF">GCM10009867_25240</name>
</gene>
<accession>A0ABN3URW7</accession>
<dbReference type="PANTHER" id="PTHR43685:SF3">
    <property type="entry name" value="SLR2126 PROTEIN"/>
    <property type="match status" value="1"/>
</dbReference>
<evidence type="ECO:0000256" key="1">
    <source>
        <dbReference type="SAM" id="MobiDB-lite"/>
    </source>
</evidence>
<feature type="region of interest" description="Disordered" evidence="1">
    <location>
        <begin position="106"/>
        <end position="135"/>
    </location>
</feature>
<sequence>MSRNPPRPLDPVLTVSTEAGSELAFTVVVAAYNTGEALHELVRSLDAQTLPQDRFEVVVVDDGSTDGTSAVLDEVAATRPNWASWWTFERSSRCSGGRPCVEWRQTRTSRCRHHAPSDPTSSAPTGRSRTTSASR</sequence>
<organism evidence="3 4">
    <name type="scientific">Pedococcus aerophilus</name>
    <dbReference type="NCBI Taxonomy" id="436356"/>
    <lineage>
        <taxon>Bacteria</taxon>
        <taxon>Bacillati</taxon>
        <taxon>Actinomycetota</taxon>
        <taxon>Actinomycetes</taxon>
        <taxon>Micrococcales</taxon>
        <taxon>Intrasporangiaceae</taxon>
        <taxon>Pedococcus</taxon>
    </lineage>
</organism>
<evidence type="ECO:0000313" key="4">
    <source>
        <dbReference type="Proteomes" id="UP001501326"/>
    </source>
</evidence>
<dbReference type="Gene3D" id="3.90.550.10">
    <property type="entry name" value="Spore Coat Polysaccharide Biosynthesis Protein SpsA, Chain A"/>
    <property type="match status" value="1"/>
</dbReference>
<dbReference type="RefSeq" id="WP_344193927.1">
    <property type="nucleotide sequence ID" value="NZ_BAAARN010000003.1"/>
</dbReference>
<evidence type="ECO:0000313" key="3">
    <source>
        <dbReference type="EMBL" id="GAA2737569.1"/>
    </source>
</evidence>
<dbReference type="PANTHER" id="PTHR43685">
    <property type="entry name" value="GLYCOSYLTRANSFERASE"/>
    <property type="match status" value="1"/>
</dbReference>
<dbReference type="InterPro" id="IPR029044">
    <property type="entry name" value="Nucleotide-diphossugar_trans"/>
</dbReference>
<name>A0ABN3URW7_9MICO</name>
<comment type="caution">
    <text evidence="3">The sequence shown here is derived from an EMBL/GenBank/DDBJ whole genome shotgun (WGS) entry which is preliminary data.</text>
</comment>
<dbReference type="EMBL" id="BAAARN010000003">
    <property type="protein sequence ID" value="GAA2737569.1"/>
    <property type="molecule type" value="Genomic_DNA"/>
</dbReference>
<keyword evidence="4" id="KW-1185">Reference proteome</keyword>
<dbReference type="SUPFAM" id="SSF53448">
    <property type="entry name" value="Nucleotide-diphospho-sugar transferases"/>
    <property type="match status" value="1"/>
</dbReference>
<protein>
    <recommendedName>
        <fullName evidence="2">Glycosyltransferase 2-like domain-containing protein</fullName>
    </recommendedName>
</protein>
<evidence type="ECO:0000259" key="2">
    <source>
        <dbReference type="Pfam" id="PF00535"/>
    </source>
</evidence>
<proteinExistence type="predicted"/>